<sequence>MQPESVDRTNKIFDYLDDIVRLGHKVVHRLEDHNNFLLYQNKLPVTENVKANDLFYQLQSSLLEIKRCDLPERPEIPKNLNNWIKFSSALDSEPEIIFKRKMFNNQKQECFYDIPERPLIFKEYKEKLETWIKEVEPLKKSRELFDELFSVSKTLRYEENLELILGYGILHWKKDNKLIKYPLLTQKAIIEHEAKKDKIIVKTPDDAMWDLELESLIDVGISDLGDIRDKFDEIKYNYDFEEGNPYLNLFYEATGITPDGKLIKDIEDASLKPNENLRIVNGWTLFVRKRNQNELIEDIRAFNEQLKENNITLPNSLQSLVEDPDETTVNWDKSEFHDEWTGLLDNDILFPKEANEEQIQILDCLQKSNGVIVQGPPGTGKSHTIANLISHFMAHGQRVLVTSQKDQALKVLRDMIPESLKSLCISVLQNDVNRKQKLEKAVSYISEIVSKEDYSKLKEKANDLEEKFVTLKKRLQKISTKLKRLAEAELPIITDNMKYSLSPAEVAKKIEQEDKYQWFTDHPSYKTTRAIIDNEDVIKLEDEFPLTDDEFEELKVLRQNLLPKLDELSTYQLPDTDNLLTPEEFKDMAQNLEKIYQLEQKADDYFPNLVLKEDVQKNTIDLIEKGIKVYNVIEASWAKRLIDDASEFKEQLNDALDTLGTIYENINKLHKSIGLITSIELDENVSLDKYKEFVDSALERVNQAKKPWKWFSLFDGGEKKALQEIRFNGQQPNNQEEWEKVKDYIKLKLKVNKFVQFWSGLKDNFASYLPDLSQQADFQQVEKVYQKLESAFNYKYELRLKLKNELSKVIIGEDKVLEERLEEELENIYQALKIKLEQREFIEAEQIFTDLKENLAVLQQRNAHPIVDELIDCLPDEIHVVKEKVAKWKNNYEQLKEIEEFLPDYNKFKELVDKLSTQASNWAEQWMNPEYTLEDLNISVWEEAWEEAILESYLEDISNKEDKISKLEAEQDKFQQQIKKAKENLVLTKTKLRLKDSITDSDLMSLNKWKKAVKRYGKGTGKYAPKWRREMQKHMQEAKDAIPAWIMPIYRVSETIPKEFGCFDVLIIDEASQCDIRSLLALCRAEKVIIVGDDQQISPSAVGVPHDKVDAFIKQHLDDLPHNTMMDLKTSLYDIGEIIFNAQSRLMLKEHFRCVPEIIEFSNRLCYNNEILPLRNVPDSEKLKPTLESNFVAEGYINDRGKINKPEAEAICKKVKELAEDPRYKDKTFGVISLKGKKQAKYIFDEIDNYLTSQQLAEHDFLAGDAYTFQGDERDVIILSLVVANNRRFRALTKESAQQRFNVAVSRAKDQLILFHSVELGADLNNKEDMRYKLLNYIQNGSIEREELENPKELCDSVFEKDVYDWLTERGYKVTPQVEVGNYRIDLVVEGRKNRLAVECDGDRWHPPEKWWEDRMRQRQLERVGWTFWRVSGTTFYSNPDEAMQSIIPRLKELNIEPLLKKEKEQINKLEKNLNQKDEVANNFTPDDVVEGPHGNRGKIIAVESDNLLVEVGPNKKEKWKMQNCSFIKQDKVTC</sequence>
<evidence type="ECO:0000313" key="11">
    <source>
        <dbReference type="Proteomes" id="UP000001661"/>
    </source>
</evidence>
<keyword evidence="11" id="KW-1185">Reference proteome</keyword>
<feature type="coiled-coil region" evidence="6">
    <location>
        <begin position="950"/>
        <end position="984"/>
    </location>
</feature>
<feature type="domain" description="DNA2/NAM7 helicase helicase" evidence="7">
    <location>
        <begin position="355"/>
        <end position="508"/>
    </location>
</feature>
<organism evidence="10 11">
    <name type="scientific">Acetohalobium arabaticum (strain ATCC 49924 / DSM 5501 / Z-7288)</name>
    <dbReference type="NCBI Taxonomy" id="574087"/>
    <lineage>
        <taxon>Bacteria</taxon>
        <taxon>Bacillati</taxon>
        <taxon>Bacillota</taxon>
        <taxon>Clostridia</taxon>
        <taxon>Halanaerobiales</taxon>
        <taxon>Halobacteroidaceae</taxon>
        <taxon>Acetohalobium</taxon>
    </lineage>
</organism>
<dbReference type="Gene3D" id="3.40.50.300">
    <property type="entry name" value="P-loop containing nucleotide triphosphate hydrolases"/>
    <property type="match status" value="3"/>
</dbReference>
<keyword evidence="5" id="KW-0067">ATP-binding</keyword>
<dbReference type="CDD" id="cd18808">
    <property type="entry name" value="SF1_C_Upf1"/>
    <property type="match status" value="1"/>
</dbReference>
<gene>
    <name evidence="10" type="ordered locus">Acear_0970</name>
</gene>
<evidence type="ECO:0000256" key="1">
    <source>
        <dbReference type="ARBA" id="ARBA00007913"/>
    </source>
</evidence>
<evidence type="ECO:0008006" key="12">
    <source>
        <dbReference type="Google" id="ProtNLM"/>
    </source>
</evidence>
<reference evidence="10 11" key="1">
    <citation type="journal article" date="2010" name="Stand. Genomic Sci.">
        <title>Complete genome sequence of Acetohalobium arabaticum type strain (Z-7288).</title>
        <authorList>
            <person name="Sikorski J."/>
            <person name="Lapidus A."/>
            <person name="Chertkov O."/>
            <person name="Lucas S."/>
            <person name="Copeland A."/>
            <person name="Glavina Del Rio T."/>
            <person name="Nolan M."/>
            <person name="Tice H."/>
            <person name="Cheng J.F."/>
            <person name="Han C."/>
            <person name="Brambilla E."/>
            <person name="Pitluck S."/>
            <person name="Liolios K."/>
            <person name="Ivanova N."/>
            <person name="Mavromatis K."/>
            <person name="Mikhailova N."/>
            <person name="Pati A."/>
            <person name="Bruce D."/>
            <person name="Detter C."/>
            <person name="Tapia R."/>
            <person name="Goodwin L."/>
            <person name="Chen A."/>
            <person name="Palaniappan K."/>
            <person name="Land M."/>
            <person name="Hauser L."/>
            <person name="Chang Y.J."/>
            <person name="Jeffries C.D."/>
            <person name="Rohde M."/>
            <person name="Goker M."/>
            <person name="Spring S."/>
            <person name="Woyke T."/>
            <person name="Bristow J."/>
            <person name="Eisen J.A."/>
            <person name="Markowitz V."/>
            <person name="Hugenholtz P."/>
            <person name="Kyrpides N.C."/>
            <person name="Klenk H.P."/>
        </authorList>
    </citation>
    <scope>NUCLEOTIDE SEQUENCE [LARGE SCALE GENOMIC DNA]</scope>
    <source>
        <strain evidence="11">ATCC 49924 / DSM 5501 / Z-7288</strain>
    </source>
</reference>
<evidence type="ECO:0000256" key="5">
    <source>
        <dbReference type="ARBA" id="ARBA00022840"/>
    </source>
</evidence>
<evidence type="ECO:0000259" key="8">
    <source>
        <dbReference type="Pfam" id="PF13087"/>
    </source>
</evidence>
<dbReference type="RefSeq" id="WP_013277946.1">
    <property type="nucleotide sequence ID" value="NC_014378.1"/>
</dbReference>
<keyword evidence="6" id="KW-0175">Coiled coil</keyword>
<dbReference type="PANTHER" id="PTHR43788:SF8">
    <property type="entry name" value="DNA-BINDING PROTEIN SMUBP-2"/>
    <property type="match status" value="1"/>
</dbReference>
<dbReference type="Pfam" id="PF18741">
    <property type="entry name" value="MTES_1575"/>
    <property type="match status" value="1"/>
</dbReference>
<accession>D9QPQ9</accession>
<evidence type="ECO:0000256" key="6">
    <source>
        <dbReference type="SAM" id="Coils"/>
    </source>
</evidence>
<dbReference type="Pfam" id="PF13087">
    <property type="entry name" value="AAA_12"/>
    <property type="match status" value="1"/>
</dbReference>
<dbReference type="STRING" id="574087.Acear_0970"/>
<dbReference type="SUPFAM" id="SSF52980">
    <property type="entry name" value="Restriction endonuclease-like"/>
    <property type="match status" value="1"/>
</dbReference>
<dbReference type="Pfam" id="PF13086">
    <property type="entry name" value="AAA_11"/>
    <property type="match status" value="1"/>
</dbReference>
<feature type="coiled-coil region" evidence="6">
    <location>
        <begin position="818"/>
        <end position="898"/>
    </location>
</feature>
<keyword evidence="4" id="KW-0347">Helicase</keyword>
<dbReference type="SUPFAM" id="SSF52540">
    <property type="entry name" value="P-loop containing nucleoside triphosphate hydrolases"/>
    <property type="match status" value="1"/>
</dbReference>
<name>D9QPQ9_ACEAZ</name>
<dbReference type="Gene3D" id="3.40.960.10">
    <property type="entry name" value="VSR Endonuclease"/>
    <property type="match status" value="1"/>
</dbReference>
<evidence type="ECO:0000313" key="10">
    <source>
        <dbReference type="EMBL" id="ADL12500.1"/>
    </source>
</evidence>
<proteinExistence type="inferred from homology"/>
<dbReference type="eggNOG" id="COG2852">
    <property type="taxonomic scope" value="Bacteria"/>
</dbReference>
<dbReference type="GO" id="GO:0005524">
    <property type="term" value="F:ATP binding"/>
    <property type="evidence" value="ECO:0007669"/>
    <property type="project" value="UniProtKB-KW"/>
</dbReference>
<dbReference type="InterPro" id="IPR027417">
    <property type="entry name" value="P-loop_NTPase"/>
</dbReference>
<dbReference type="InterPro" id="IPR011335">
    <property type="entry name" value="Restrct_endonuc-II-like"/>
</dbReference>
<dbReference type="HOGENOM" id="CLU_000738_1_0_9"/>
<keyword evidence="3" id="KW-0378">Hydrolase</keyword>
<dbReference type="InterPro" id="IPR047187">
    <property type="entry name" value="SF1_C_Upf1"/>
</dbReference>
<dbReference type="InterPro" id="IPR041679">
    <property type="entry name" value="DNA2/NAM7-like_C"/>
</dbReference>
<dbReference type="PANTHER" id="PTHR43788">
    <property type="entry name" value="DNA2/NAM7 HELICASE FAMILY MEMBER"/>
    <property type="match status" value="1"/>
</dbReference>
<feature type="domain" description="Restriction endonuclease type II-like" evidence="9">
    <location>
        <begin position="1359"/>
        <end position="1450"/>
    </location>
</feature>
<dbReference type="KEGG" id="aar:Acear_0970"/>
<dbReference type="InterPro" id="IPR041677">
    <property type="entry name" value="DNA2/NAM7_AAA_11"/>
</dbReference>
<dbReference type="InterPro" id="IPR049468">
    <property type="entry name" value="Restrct_endonuc-II-like_dom"/>
</dbReference>
<dbReference type="eggNOG" id="COG1199">
    <property type="taxonomic scope" value="Bacteria"/>
</dbReference>
<protein>
    <recommendedName>
        <fullName evidence="12">DNA helicase</fullName>
    </recommendedName>
</protein>
<dbReference type="Proteomes" id="UP000001661">
    <property type="component" value="Chromosome"/>
</dbReference>
<dbReference type="InterPro" id="IPR050534">
    <property type="entry name" value="Coronavir_polyprotein_1ab"/>
</dbReference>
<feature type="coiled-coil region" evidence="6">
    <location>
        <begin position="454"/>
        <end position="481"/>
    </location>
</feature>
<keyword evidence="2" id="KW-0547">Nucleotide-binding</keyword>
<dbReference type="GO" id="GO:0043139">
    <property type="term" value="F:5'-3' DNA helicase activity"/>
    <property type="evidence" value="ECO:0007669"/>
    <property type="project" value="TreeGrafter"/>
</dbReference>
<comment type="similarity">
    <text evidence="1">Belongs to the DNA2/NAM7 helicase family.</text>
</comment>
<dbReference type="OrthoDB" id="9757917at2"/>
<dbReference type="GO" id="GO:0016787">
    <property type="term" value="F:hydrolase activity"/>
    <property type="evidence" value="ECO:0007669"/>
    <property type="project" value="UniProtKB-KW"/>
</dbReference>
<evidence type="ECO:0000259" key="9">
    <source>
        <dbReference type="Pfam" id="PF18741"/>
    </source>
</evidence>
<evidence type="ECO:0000256" key="3">
    <source>
        <dbReference type="ARBA" id="ARBA00022801"/>
    </source>
</evidence>
<evidence type="ECO:0000256" key="4">
    <source>
        <dbReference type="ARBA" id="ARBA00022806"/>
    </source>
</evidence>
<feature type="domain" description="DNA2/NAM7 helicase-like C-terminal" evidence="8">
    <location>
        <begin position="1143"/>
        <end position="1315"/>
    </location>
</feature>
<dbReference type="EMBL" id="CP002105">
    <property type="protein sequence ID" value="ADL12500.1"/>
    <property type="molecule type" value="Genomic_DNA"/>
</dbReference>
<dbReference type="eggNOG" id="COG1112">
    <property type="taxonomic scope" value="Bacteria"/>
</dbReference>
<evidence type="ECO:0000259" key="7">
    <source>
        <dbReference type="Pfam" id="PF13086"/>
    </source>
</evidence>
<evidence type="ECO:0000256" key="2">
    <source>
        <dbReference type="ARBA" id="ARBA00022741"/>
    </source>
</evidence>